<sequence length="65" mass="7053">VNVIQSLGYFGAMPQSSIGLTQKNRIDVAGTDAPELAAFGEYQIGVRTVEVITKNRFDVLNTPIK</sequence>
<organism evidence="1">
    <name type="scientific">marine metagenome</name>
    <dbReference type="NCBI Taxonomy" id="408172"/>
    <lineage>
        <taxon>unclassified sequences</taxon>
        <taxon>metagenomes</taxon>
        <taxon>ecological metagenomes</taxon>
    </lineage>
</organism>
<accession>A0A381QMG3</accession>
<name>A0A381QMG3_9ZZZZ</name>
<dbReference type="AlphaFoldDB" id="A0A381QMG3"/>
<evidence type="ECO:0000313" key="1">
    <source>
        <dbReference type="EMBL" id="SUZ79649.1"/>
    </source>
</evidence>
<proteinExistence type="predicted"/>
<feature type="non-terminal residue" evidence="1">
    <location>
        <position position="1"/>
    </location>
</feature>
<dbReference type="EMBL" id="UINC01001394">
    <property type="protein sequence ID" value="SUZ79649.1"/>
    <property type="molecule type" value="Genomic_DNA"/>
</dbReference>
<gene>
    <name evidence="1" type="ORF">METZ01_LOCUS32503</name>
</gene>
<protein>
    <submittedName>
        <fullName evidence="1">Uncharacterized protein</fullName>
    </submittedName>
</protein>
<reference evidence="1" key="1">
    <citation type="submission" date="2018-05" db="EMBL/GenBank/DDBJ databases">
        <authorList>
            <person name="Lanie J.A."/>
            <person name="Ng W.-L."/>
            <person name="Kazmierczak K.M."/>
            <person name="Andrzejewski T.M."/>
            <person name="Davidsen T.M."/>
            <person name="Wayne K.J."/>
            <person name="Tettelin H."/>
            <person name="Glass J.I."/>
            <person name="Rusch D."/>
            <person name="Podicherti R."/>
            <person name="Tsui H.-C.T."/>
            <person name="Winkler M.E."/>
        </authorList>
    </citation>
    <scope>NUCLEOTIDE SEQUENCE</scope>
</reference>